<dbReference type="Proteomes" id="UP001140453">
    <property type="component" value="Unassembled WGS sequence"/>
</dbReference>
<sequence length="171" mass="18706">MSIAHSETSTSSSARARVRDTGFPEGFCGNRNTSLPHPDADTSPNASITQEDISVSRVMSRHRRSFLAKSKRTISHGLITPEMEQMYSDIAVTSDSDASPVLTQDARLPDNPTRPLSGGANSFNSASTGDREDAAPKSPHRHSRQRSSISSTGRGHRRSFMERLGLHKHHE</sequence>
<evidence type="ECO:0000313" key="2">
    <source>
        <dbReference type="EMBL" id="KAJ4396367.1"/>
    </source>
</evidence>
<name>A0A9W8Z032_9PEZI</name>
<feature type="region of interest" description="Disordered" evidence="1">
    <location>
        <begin position="1"/>
        <end position="65"/>
    </location>
</feature>
<reference evidence="2" key="1">
    <citation type="submission" date="2022-10" db="EMBL/GenBank/DDBJ databases">
        <title>Tapping the CABI collections for fungal endophytes: first genome assemblies for Collariella, Neodidymelliopsis, Ascochyta clinopodiicola, Didymella pomorum, Didymosphaeria variabile, Neocosmospora piperis and Neocucurbitaria cava.</title>
        <authorList>
            <person name="Hill R."/>
        </authorList>
    </citation>
    <scope>NUCLEOTIDE SEQUENCE</scope>
    <source>
        <strain evidence="2">IMI 355082</strain>
    </source>
</reference>
<dbReference type="EMBL" id="JAPEVB010000001">
    <property type="protein sequence ID" value="KAJ4396367.1"/>
    <property type="molecule type" value="Genomic_DNA"/>
</dbReference>
<proteinExistence type="predicted"/>
<gene>
    <name evidence="2" type="ORF">N0V93_000586</name>
</gene>
<accession>A0A9W8Z032</accession>
<dbReference type="OrthoDB" id="5209158at2759"/>
<feature type="compositionally biased region" description="Low complexity" evidence="1">
    <location>
        <begin position="1"/>
        <end position="15"/>
    </location>
</feature>
<protein>
    <submittedName>
        <fullName evidence="2">Uncharacterized protein</fullName>
    </submittedName>
</protein>
<evidence type="ECO:0000313" key="3">
    <source>
        <dbReference type="Proteomes" id="UP001140453"/>
    </source>
</evidence>
<feature type="compositionally biased region" description="Polar residues" evidence="1">
    <location>
        <begin position="42"/>
        <end position="53"/>
    </location>
</feature>
<organism evidence="2 3">
    <name type="scientific">Gnomoniopsis smithogilvyi</name>
    <dbReference type="NCBI Taxonomy" id="1191159"/>
    <lineage>
        <taxon>Eukaryota</taxon>
        <taxon>Fungi</taxon>
        <taxon>Dikarya</taxon>
        <taxon>Ascomycota</taxon>
        <taxon>Pezizomycotina</taxon>
        <taxon>Sordariomycetes</taxon>
        <taxon>Sordariomycetidae</taxon>
        <taxon>Diaporthales</taxon>
        <taxon>Gnomoniaceae</taxon>
        <taxon>Gnomoniopsis</taxon>
    </lineage>
</organism>
<keyword evidence="3" id="KW-1185">Reference proteome</keyword>
<dbReference type="AlphaFoldDB" id="A0A9W8Z032"/>
<feature type="compositionally biased region" description="Polar residues" evidence="1">
    <location>
        <begin position="119"/>
        <end position="128"/>
    </location>
</feature>
<feature type="region of interest" description="Disordered" evidence="1">
    <location>
        <begin position="89"/>
        <end position="171"/>
    </location>
</feature>
<evidence type="ECO:0000256" key="1">
    <source>
        <dbReference type="SAM" id="MobiDB-lite"/>
    </source>
</evidence>
<comment type="caution">
    <text evidence="2">The sequence shown here is derived from an EMBL/GenBank/DDBJ whole genome shotgun (WGS) entry which is preliminary data.</text>
</comment>